<evidence type="ECO:0000256" key="7">
    <source>
        <dbReference type="ARBA" id="ARBA00022840"/>
    </source>
</evidence>
<dbReference type="HAMAP" id="MF_01965">
    <property type="entry name" value="NADHX_dehydratase"/>
    <property type="match status" value="1"/>
</dbReference>
<comment type="cofactor">
    <cofactor evidence="17">
        <name>Mg(2+)</name>
        <dbReference type="ChEBI" id="CHEBI:18420"/>
    </cofactor>
</comment>
<evidence type="ECO:0000256" key="2">
    <source>
        <dbReference type="ARBA" id="ARBA00000909"/>
    </source>
</evidence>
<evidence type="ECO:0000256" key="12">
    <source>
        <dbReference type="ARBA" id="ARBA00023239"/>
    </source>
</evidence>
<evidence type="ECO:0000256" key="13">
    <source>
        <dbReference type="ARBA" id="ARBA00023268"/>
    </source>
</evidence>
<keyword evidence="22" id="KW-0418">Kinase</keyword>
<sequence>MKMQPPLPLYTSEQIRALEQAVFDGGETAEQLMARAGAALFSVMQTTWPDARRVGVLLGSGQNAGDGLVLARLARAEGFRVTLFGWCRPEQLHGAAHRAWLELKTACSDVVVIHEWGKVVAQDDFDVIVDAGFGIGLSPSRPLNAEATGWIEYVYASRHDGAAVLAADLPSGLIADTGSAGPVVQADVTVCFLAMKIGLVTGRGPAVSGRIVLANLGIPPRKDPPKKQTPDVQLVLGAESFPPKPRDGHKGRFGTVLIVAGNRGMMGAARMAAEAALRIGAGKVIVATHPEHAATLAIGRPELIVHGLDAATLLDELLAQADAIVLGPGLGRDDWAKQMAARVLSTQLPLIIDADGLGFLPPSAAMNSLRIMTPHPGEAARLLGCTVAEIEQDRLAAARALRDRFGMLGVLKGAGSVLFLPDELRVCGRGSPALATAGSGDVLAGMIGGLLALGIVPSEALPRAVCWHALAGELLAEQSGAWGAVASDLFEPIRAVVNGRANGLANDRVTLPPANVSLWR</sequence>
<dbReference type="PROSITE" id="PS01049">
    <property type="entry name" value="YJEF_C_1"/>
    <property type="match status" value="1"/>
</dbReference>
<evidence type="ECO:0000256" key="11">
    <source>
        <dbReference type="ARBA" id="ARBA00023235"/>
    </source>
</evidence>
<feature type="binding site" evidence="18">
    <location>
        <position position="171"/>
    </location>
    <ligand>
        <name>K(+)</name>
        <dbReference type="ChEBI" id="CHEBI:29103"/>
    </ligand>
</feature>
<comment type="similarity">
    <text evidence="4 19">In the C-terminal section; belongs to the NnrD/CARKD family.</text>
</comment>
<organism evidence="22 23">
    <name type="scientific">Halothiobacillus neapolitanus (strain ATCC 23641 / DSM 15147 / CIP 104769 / NCIMB 8539 / c2)</name>
    <name type="common">Thiobacillus neapolitanus</name>
    <dbReference type="NCBI Taxonomy" id="555778"/>
    <lineage>
        <taxon>Bacteria</taxon>
        <taxon>Pseudomonadati</taxon>
        <taxon>Pseudomonadota</taxon>
        <taxon>Gammaproteobacteria</taxon>
        <taxon>Chromatiales</taxon>
        <taxon>Halothiobacillaceae</taxon>
        <taxon>Halothiobacillus</taxon>
    </lineage>
</organism>
<accession>D0KVL1</accession>
<dbReference type="GO" id="GO:0046872">
    <property type="term" value="F:metal ion binding"/>
    <property type="evidence" value="ECO:0007669"/>
    <property type="project" value="UniProtKB-UniRule"/>
</dbReference>
<comment type="catalytic activity">
    <reaction evidence="1 18 19">
        <text>(6R)-NADHX = (6S)-NADHX</text>
        <dbReference type="Rhea" id="RHEA:32215"/>
        <dbReference type="ChEBI" id="CHEBI:64074"/>
        <dbReference type="ChEBI" id="CHEBI:64075"/>
        <dbReference type="EC" id="5.1.99.6"/>
    </reaction>
</comment>
<evidence type="ECO:0000256" key="14">
    <source>
        <dbReference type="ARBA" id="ARBA00025153"/>
    </source>
</evidence>
<comment type="caution">
    <text evidence="18">Lacks conserved residue(s) required for the propagation of feature annotation.</text>
</comment>
<evidence type="ECO:0000256" key="10">
    <source>
        <dbReference type="ARBA" id="ARBA00023027"/>
    </source>
</evidence>
<proteinExistence type="inferred from homology"/>
<dbReference type="GO" id="GO:0110051">
    <property type="term" value="P:metabolite repair"/>
    <property type="evidence" value="ECO:0007669"/>
    <property type="project" value="TreeGrafter"/>
</dbReference>
<reference evidence="22 23" key="1">
    <citation type="submission" date="2009-10" db="EMBL/GenBank/DDBJ databases">
        <title>Complete sequence of Halothiobacillus neapolitanus c2.</title>
        <authorList>
            <consortium name="US DOE Joint Genome Institute"/>
            <person name="Lucas S."/>
            <person name="Copeland A."/>
            <person name="Lapidus A."/>
            <person name="Glavina del Rio T."/>
            <person name="Tice H."/>
            <person name="Bruce D."/>
            <person name="Goodwin L."/>
            <person name="Pitluck S."/>
            <person name="Davenport K."/>
            <person name="Brettin T."/>
            <person name="Detter J.C."/>
            <person name="Han C."/>
            <person name="Tapia R."/>
            <person name="Larimer F."/>
            <person name="Land M."/>
            <person name="Hauser L."/>
            <person name="Kyrpides N."/>
            <person name="Mikhailova N."/>
            <person name="Kerfeld C."/>
            <person name="Cannon G."/>
            <person name="Heinhort S."/>
        </authorList>
    </citation>
    <scope>NUCLEOTIDE SEQUENCE [LARGE SCALE GENOMIC DNA]</scope>
    <source>
        <strain evidence="23">ATCC 23641 / c2</strain>
    </source>
</reference>
<keyword evidence="12 17" id="KW-0456">Lyase</keyword>
<comment type="cofactor">
    <cofactor evidence="18 19">
        <name>K(+)</name>
        <dbReference type="ChEBI" id="CHEBI:29103"/>
    </cofactor>
    <text evidence="18 19">Binds 1 potassium ion per subunit.</text>
</comment>
<dbReference type="eggNOG" id="COG0063">
    <property type="taxonomic scope" value="Bacteria"/>
</dbReference>
<feature type="binding site" evidence="17">
    <location>
        <position position="375"/>
    </location>
    <ligand>
        <name>(6S)-NADPHX</name>
        <dbReference type="ChEBI" id="CHEBI:64076"/>
    </ligand>
</feature>
<keyword evidence="23" id="KW-1185">Reference proteome</keyword>
<evidence type="ECO:0000256" key="15">
    <source>
        <dbReference type="ARBA" id="ARBA00048238"/>
    </source>
</evidence>
<keyword evidence="9 18" id="KW-0630">Potassium</keyword>
<dbReference type="NCBIfam" id="TIGR00196">
    <property type="entry name" value="yjeF_cterm"/>
    <property type="match status" value="1"/>
</dbReference>
<keyword evidence="11 18" id="KW-0413">Isomerase</keyword>
<dbReference type="Proteomes" id="UP000009102">
    <property type="component" value="Chromosome"/>
</dbReference>
<evidence type="ECO:0000256" key="9">
    <source>
        <dbReference type="ARBA" id="ARBA00022958"/>
    </source>
</evidence>
<dbReference type="KEGG" id="hna:Hneap_2019"/>
<evidence type="ECO:0000259" key="21">
    <source>
        <dbReference type="PROSITE" id="PS51385"/>
    </source>
</evidence>
<dbReference type="STRING" id="555778.Hneap_2019"/>
<evidence type="ECO:0000256" key="1">
    <source>
        <dbReference type="ARBA" id="ARBA00000013"/>
    </source>
</evidence>
<feature type="domain" description="YjeF N-terminal" evidence="21">
    <location>
        <begin position="15"/>
        <end position="224"/>
    </location>
</feature>
<comment type="function">
    <text evidence="14 19">Bifunctional enzyme that catalyzes the epimerization of the S- and R-forms of NAD(P)HX and the dehydration of the S-form of NAD(P)HX at the expense of ADP, which is converted to AMP. This allows the repair of both epimers of NAD(P)HX, a damaged form of NAD(P)H that is a result of enzymatic or heat-dependent hydration.</text>
</comment>
<evidence type="ECO:0000256" key="16">
    <source>
        <dbReference type="ARBA" id="ARBA00049209"/>
    </source>
</evidence>
<gene>
    <name evidence="18" type="primary">nnrE</name>
    <name evidence="17" type="synonym">nnrD</name>
    <name evidence="22" type="ordered locus">Hneap_2019</name>
</gene>
<dbReference type="PANTHER" id="PTHR12592">
    <property type="entry name" value="ATP-DEPENDENT (S)-NAD(P)H-HYDRATE DEHYDRATASE FAMILY MEMBER"/>
    <property type="match status" value="1"/>
</dbReference>
<dbReference type="GO" id="GO:0046496">
    <property type="term" value="P:nicotinamide nucleotide metabolic process"/>
    <property type="evidence" value="ECO:0007669"/>
    <property type="project" value="UniProtKB-UniRule"/>
</dbReference>
<dbReference type="PROSITE" id="PS01050">
    <property type="entry name" value="YJEF_C_2"/>
    <property type="match status" value="1"/>
</dbReference>
<keyword evidence="8 17" id="KW-0521">NADP</keyword>
<evidence type="ECO:0000256" key="3">
    <source>
        <dbReference type="ARBA" id="ARBA00006001"/>
    </source>
</evidence>
<comment type="similarity">
    <text evidence="3 19">In the N-terminal section; belongs to the NnrE/AIBP family.</text>
</comment>
<dbReference type="GO" id="GO:0016301">
    <property type="term" value="F:kinase activity"/>
    <property type="evidence" value="ECO:0007669"/>
    <property type="project" value="UniProtKB-KW"/>
</dbReference>
<dbReference type="InterPro" id="IPR029056">
    <property type="entry name" value="Ribokinase-like"/>
</dbReference>
<comment type="catalytic activity">
    <reaction evidence="16 17 19">
        <text>(6S)-NADPHX + ADP = AMP + phosphate + NADPH + H(+)</text>
        <dbReference type="Rhea" id="RHEA:32235"/>
        <dbReference type="ChEBI" id="CHEBI:15378"/>
        <dbReference type="ChEBI" id="CHEBI:43474"/>
        <dbReference type="ChEBI" id="CHEBI:57783"/>
        <dbReference type="ChEBI" id="CHEBI:64076"/>
        <dbReference type="ChEBI" id="CHEBI:456215"/>
        <dbReference type="ChEBI" id="CHEBI:456216"/>
        <dbReference type="EC" id="4.2.1.136"/>
    </reaction>
</comment>
<dbReference type="CDD" id="cd01171">
    <property type="entry name" value="YXKO-related"/>
    <property type="match status" value="1"/>
</dbReference>
<dbReference type="HAMAP" id="MF_01966">
    <property type="entry name" value="NADHX_epimerase"/>
    <property type="match status" value="1"/>
</dbReference>
<name>D0KVL1_HALNC</name>
<dbReference type="EC" id="5.1.99.6" evidence="19"/>
<dbReference type="Pfam" id="PF01256">
    <property type="entry name" value="Carb_kinase"/>
    <property type="match status" value="1"/>
</dbReference>
<keyword evidence="13" id="KW-0511">Multifunctional enzyme</keyword>
<dbReference type="InterPro" id="IPR000631">
    <property type="entry name" value="CARKD"/>
</dbReference>
<evidence type="ECO:0000313" key="23">
    <source>
        <dbReference type="Proteomes" id="UP000009102"/>
    </source>
</evidence>
<dbReference type="RefSeq" id="WP_012824873.1">
    <property type="nucleotide sequence ID" value="NC_013422.1"/>
</dbReference>
<comment type="similarity">
    <text evidence="17">Belongs to the NnrD/CARKD family.</text>
</comment>
<feature type="binding site" evidence="18">
    <location>
        <position position="63"/>
    </location>
    <ligand>
        <name>K(+)</name>
        <dbReference type="ChEBI" id="CHEBI:29103"/>
    </ligand>
</feature>
<dbReference type="PIRSF" id="PIRSF017184">
    <property type="entry name" value="Nnr"/>
    <property type="match status" value="1"/>
</dbReference>
<evidence type="ECO:0000256" key="18">
    <source>
        <dbReference type="HAMAP-Rule" id="MF_01966"/>
    </source>
</evidence>
<feature type="domain" description="YjeF C-terminal" evidence="20">
    <location>
        <begin position="233"/>
        <end position="500"/>
    </location>
</feature>
<dbReference type="PROSITE" id="PS51385">
    <property type="entry name" value="YJEF_N"/>
    <property type="match status" value="1"/>
</dbReference>
<feature type="binding site" evidence="17">
    <location>
        <position position="441"/>
    </location>
    <ligand>
        <name>(6S)-NADPHX</name>
        <dbReference type="ChEBI" id="CHEBI:64076"/>
    </ligand>
</feature>
<dbReference type="Gene3D" id="3.40.1190.20">
    <property type="match status" value="1"/>
</dbReference>
<evidence type="ECO:0000259" key="20">
    <source>
        <dbReference type="PROSITE" id="PS51383"/>
    </source>
</evidence>
<dbReference type="SUPFAM" id="SSF53613">
    <property type="entry name" value="Ribokinase-like"/>
    <property type="match status" value="1"/>
</dbReference>
<dbReference type="Pfam" id="PF03853">
    <property type="entry name" value="YjeF_N"/>
    <property type="match status" value="1"/>
</dbReference>
<dbReference type="InterPro" id="IPR004443">
    <property type="entry name" value="YjeF_N_dom"/>
</dbReference>
<keyword evidence="5 18" id="KW-0479">Metal-binding</keyword>
<dbReference type="HOGENOM" id="CLU_024853_4_3_6"/>
<comment type="subunit">
    <text evidence="17">Homotetramer.</text>
</comment>
<dbReference type="PANTHER" id="PTHR12592:SF0">
    <property type="entry name" value="ATP-DEPENDENT (S)-NAD(P)H-HYDRATE DEHYDRATASE"/>
    <property type="match status" value="1"/>
</dbReference>
<evidence type="ECO:0000256" key="5">
    <source>
        <dbReference type="ARBA" id="ARBA00022723"/>
    </source>
</evidence>
<dbReference type="OrthoDB" id="9806925at2"/>
<dbReference type="eggNOG" id="COG0062">
    <property type="taxonomic scope" value="Bacteria"/>
</dbReference>
<dbReference type="GO" id="GO:0005524">
    <property type="term" value="F:ATP binding"/>
    <property type="evidence" value="ECO:0007669"/>
    <property type="project" value="UniProtKB-UniRule"/>
</dbReference>
<dbReference type="InterPro" id="IPR036652">
    <property type="entry name" value="YjeF_N_dom_sf"/>
</dbReference>
<keyword evidence="22" id="KW-0808">Transferase</keyword>
<evidence type="ECO:0000256" key="17">
    <source>
        <dbReference type="HAMAP-Rule" id="MF_01965"/>
    </source>
</evidence>
<dbReference type="GO" id="GO:0052855">
    <property type="term" value="F:ADP-dependent NAD(P)H-hydrate dehydratase activity"/>
    <property type="evidence" value="ECO:0007669"/>
    <property type="project" value="UniProtKB-UniRule"/>
</dbReference>
<comment type="function">
    <text evidence="17">Catalyzes the dehydration of the S-form of NAD(P)HX at the expense of ADP, which is converted to AMP. Together with NAD(P)HX epimerase, which catalyzes the epimerization of the S- and R-forms, the enzyme allows the repair of both epimers of NAD(P)HX, a damaged form of NAD(P)H that is a result of enzymatic or heat-dependent hydration.</text>
</comment>
<protein>
    <recommendedName>
        <fullName evidence="19">Bifunctional NAD(P)H-hydrate repair enzyme</fullName>
    </recommendedName>
    <alternativeName>
        <fullName evidence="19">Nicotinamide nucleotide repair protein</fullName>
    </alternativeName>
    <domain>
        <recommendedName>
            <fullName evidence="19">ADP-dependent (S)-NAD(P)H-hydrate dehydratase</fullName>
            <ecNumber evidence="19">4.2.1.136</ecNumber>
        </recommendedName>
        <alternativeName>
            <fullName evidence="19">ADP-dependent NAD(P)HX dehydratase</fullName>
        </alternativeName>
    </domain>
    <domain>
        <recommendedName>
            <fullName evidence="19">NAD(P)H-hydrate epimerase</fullName>
            <ecNumber evidence="19">5.1.99.6</ecNumber>
        </recommendedName>
    </domain>
</protein>
<feature type="binding site" evidence="17">
    <location>
        <position position="329"/>
    </location>
    <ligand>
        <name>(6S)-NADPHX</name>
        <dbReference type="ChEBI" id="CHEBI:64076"/>
    </ligand>
</feature>
<keyword evidence="10 17" id="KW-0520">NAD</keyword>
<feature type="binding site" evidence="18">
    <location>
        <position position="168"/>
    </location>
    <ligand>
        <name>(6S)-NADPHX</name>
        <dbReference type="ChEBI" id="CHEBI:64076"/>
    </ligand>
</feature>
<comment type="catalytic activity">
    <reaction evidence="2 18 19">
        <text>(6R)-NADPHX = (6S)-NADPHX</text>
        <dbReference type="Rhea" id="RHEA:32227"/>
        <dbReference type="ChEBI" id="CHEBI:64076"/>
        <dbReference type="ChEBI" id="CHEBI:64077"/>
        <dbReference type="EC" id="5.1.99.6"/>
    </reaction>
</comment>
<feature type="binding site" evidence="17">
    <location>
        <position position="440"/>
    </location>
    <ligand>
        <name>AMP</name>
        <dbReference type="ChEBI" id="CHEBI:456215"/>
    </ligand>
</feature>
<evidence type="ECO:0000256" key="8">
    <source>
        <dbReference type="ARBA" id="ARBA00022857"/>
    </source>
</evidence>
<dbReference type="SUPFAM" id="SSF64153">
    <property type="entry name" value="YjeF N-terminal domain-like"/>
    <property type="match status" value="1"/>
</dbReference>
<keyword evidence="6 17" id="KW-0547">Nucleotide-binding</keyword>
<dbReference type="EMBL" id="CP001801">
    <property type="protein sequence ID" value="ACX96841.1"/>
    <property type="molecule type" value="Genomic_DNA"/>
</dbReference>
<comment type="catalytic activity">
    <reaction evidence="15 17 19">
        <text>(6S)-NADHX + ADP = AMP + phosphate + NADH + H(+)</text>
        <dbReference type="Rhea" id="RHEA:32223"/>
        <dbReference type="ChEBI" id="CHEBI:15378"/>
        <dbReference type="ChEBI" id="CHEBI:43474"/>
        <dbReference type="ChEBI" id="CHEBI:57945"/>
        <dbReference type="ChEBI" id="CHEBI:64074"/>
        <dbReference type="ChEBI" id="CHEBI:456215"/>
        <dbReference type="ChEBI" id="CHEBI:456216"/>
        <dbReference type="EC" id="4.2.1.136"/>
    </reaction>
</comment>
<dbReference type="EC" id="4.2.1.136" evidence="19"/>
<feature type="binding site" evidence="18">
    <location>
        <position position="130"/>
    </location>
    <ligand>
        <name>K(+)</name>
        <dbReference type="ChEBI" id="CHEBI:29103"/>
    </ligand>
</feature>
<dbReference type="PROSITE" id="PS51383">
    <property type="entry name" value="YJEF_C_3"/>
    <property type="match status" value="1"/>
</dbReference>
<dbReference type="Gene3D" id="3.40.50.10260">
    <property type="entry name" value="YjeF N-terminal domain"/>
    <property type="match status" value="1"/>
</dbReference>
<evidence type="ECO:0000256" key="4">
    <source>
        <dbReference type="ARBA" id="ARBA00009524"/>
    </source>
</evidence>
<feature type="binding site" evidence="17">
    <location>
        <begin position="412"/>
        <end position="416"/>
    </location>
    <ligand>
        <name>AMP</name>
        <dbReference type="ChEBI" id="CHEBI:456215"/>
    </ligand>
</feature>
<comment type="similarity">
    <text evidence="18">Belongs to the NnrE/AIBP family.</text>
</comment>
<keyword evidence="7 17" id="KW-0067">ATP-binding</keyword>
<dbReference type="NCBIfam" id="TIGR00197">
    <property type="entry name" value="yjeF_nterm"/>
    <property type="match status" value="1"/>
</dbReference>
<evidence type="ECO:0000313" key="22">
    <source>
        <dbReference type="EMBL" id="ACX96841.1"/>
    </source>
</evidence>
<feature type="binding site" evidence="17">
    <location>
        <position position="268"/>
    </location>
    <ligand>
        <name>(6S)-NADPHX</name>
        <dbReference type="ChEBI" id="CHEBI:64076"/>
    </ligand>
</feature>
<dbReference type="InterPro" id="IPR030677">
    <property type="entry name" value="Nnr"/>
</dbReference>
<dbReference type="InterPro" id="IPR017953">
    <property type="entry name" value="Carbohydrate_kinase_pred_CS"/>
</dbReference>
<evidence type="ECO:0000256" key="19">
    <source>
        <dbReference type="PIRNR" id="PIRNR017184"/>
    </source>
</evidence>
<comment type="function">
    <text evidence="18">Catalyzes the epimerization of the S- and R-forms of NAD(P)HX, a damaged form of NAD(P)H that is a result of enzymatic or heat-dependent hydration. This is a prerequisite for the S-specific NAD(P)H-hydrate dehydratase to allow the repair of both epimers of NAD(P)HX.</text>
</comment>
<dbReference type="AlphaFoldDB" id="D0KVL1"/>
<dbReference type="GO" id="GO:0052856">
    <property type="term" value="F:NAD(P)HX epimerase activity"/>
    <property type="evidence" value="ECO:0007669"/>
    <property type="project" value="UniProtKB-UniRule"/>
</dbReference>
<evidence type="ECO:0000256" key="6">
    <source>
        <dbReference type="ARBA" id="ARBA00022741"/>
    </source>
</evidence>